<dbReference type="InterPro" id="IPR011990">
    <property type="entry name" value="TPR-like_helical_dom_sf"/>
</dbReference>
<dbReference type="InterPro" id="IPR001270">
    <property type="entry name" value="ClpA/B"/>
</dbReference>
<feature type="repeat" description="TPR" evidence="10">
    <location>
        <begin position="271"/>
        <end position="304"/>
    </location>
</feature>
<dbReference type="GO" id="GO:0005524">
    <property type="term" value="F:ATP binding"/>
    <property type="evidence" value="ECO:0007669"/>
    <property type="project" value="UniProtKB-KW"/>
</dbReference>
<dbReference type="InterPro" id="IPR050130">
    <property type="entry name" value="ClpA_ClpB"/>
</dbReference>
<dbReference type="SUPFAM" id="SSF48452">
    <property type="entry name" value="TPR-like"/>
    <property type="match status" value="1"/>
</dbReference>
<dbReference type="Gene3D" id="1.25.40.10">
    <property type="entry name" value="Tetratricopeptide repeat domain"/>
    <property type="match status" value="2"/>
</dbReference>
<dbReference type="InterPro" id="IPR044862">
    <property type="entry name" value="Pro_4_hyd_alph_FE2OG_OXY"/>
</dbReference>
<protein>
    <submittedName>
        <fullName evidence="12">ClpB protein</fullName>
    </submittedName>
</protein>
<dbReference type="GO" id="GO:0016705">
    <property type="term" value="F:oxidoreductase activity, acting on paired donors, with incorporation or reduction of molecular oxygen"/>
    <property type="evidence" value="ECO:0007669"/>
    <property type="project" value="InterPro"/>
</dbReference>
<sequence length="566" mass="62047">EGGALTEAVRRRPYQVVLFDEIEKAHPDVFNVLLQVLDDGRLTDGQGRTVDFRNTLIVMTSNLGSEVLAHQEPGQDSSAVREQVMAVVRGAFRPEFLNRLDDILLFHRLTREQMTGIVDIQLARLEKLLADRKIELELDEAAKRWLADAGYDPVYGARPLKRVIQRELQNPLSEMLLAGKIADGQKVQVSASALGLIIDGQTATRADAVFEQASAALAAGDATAAEAGYARLLAANPQHIAALRGLAAALKAQDRGAEAADQQALADALEADAVATSAGELLRAGRLELAENSFRKALAIDPDSTAAHKGLGDLARLRGAFAQALEHYRAALAVNPDFLQARAAAGALDGRPLAAPPAGLTLAVPFVHRREFLPRAWRDTAFAYGLEHLGEMQDATVVEDGDHQVQAQSRQARLLYEPPEIIAWFLPRIEAALPEVFAPLGVAPFTPTRIELQMTLHSGGHFYRAHRDVSGPEEARSEIDSRRISFVYYMSRRPRPFRGGELRLYDSDLGGWRFWEEQIWSRIEPDDNSIVFFPSAAMHEVCPVELDSDDPADGRLTLNGWVHGPA</sequence>
<keyword evidence="5" id="KW-0067">ATP-binding</keyword>
<dbReference type="InterPro" id="IPR027417">
    <property type="entry name" value="P-loop_NTPase"/>
</dbReference>
<name>A0A812YSI8_9DINO</name>
<dbReference type="OrthoDB" id="47330at2759"/>
<dbReference type="GO" id="GO:0031418">
    <property type="term" value="F:L-ascorbic acid binding"/>
    <property type="evidence" value="ECO:0007669"/>
    <property type="project" value="InterPro"/>
</dbReference>
<dbReference type="Pfam" id="PF10431">
    <property type="entry name" value="ClpB_D2-small"/>
    <property type="match status" value="1"/>
</dbReference>
<dbReference type="SMART" id="SM01086">
    <property type="entry name" value="ClpB_D2-small"/>
    <property type="match status" value="1"/>
</dbReference>
<proteinExistence type="predicted"/>
<evidence type="ECO:0000256" key="1">
    <source>
        <dbReference type="ARBA" id="ARBA00001961"/>
    </source>
</evidence>
<dbReference type="GO" id="GO:0051213">
    <property type="term" value="F:dioxygenase activity"/>
    <property type="evidence" value="ECO:0007669"/>
    <property type="project" value="UniProtKB-KW"/>
</dbReference>
<reference evidence="12" key="1">
    <citation type="submission" date="2021-02" db="EMBL/GenBank/DDBJ databases">
        <authorList>
            <person name="Dougan E. K."/>
            <person name="Rhodes N."/>
            <person name="Thang M."/>
            <person name="Chan C."/>
        </authorList>
    </citation>
    <scope>NUCLEOTIDE SEQUENCE</scope>
</reference>
<accession>A0A812YSI8</accession>
<evidence type="ECO:0000256" key="6">
    <source>
        <dbReference type="ARBA" id="ARBA00022964"/>
    </source>
</evidence>
<dbReference type="SMART" id="SM00702">
    <property type="entry name" value="P4Hc"/>
    <property type="match status" value="1"/>
</dbReference>
<evidence type="ECO:0000256" key="3">
    <source>
        <dbReference type="ARBA" id="ARBA00022741"/>
    </source>
</evidence>
<keyword evidence="3" id="KW-0547">Nucleotide-binding</keyword>
<feature type="non-terminal residue" evidence="12">
    <location>
        <position position="1"/>
    </location>
</feature>
<keyword evidence="7" id="KW-0560">Oxidoreductase</keyword>
<feature type="domain" description="Fe2OG dioxygenase" evidence="11">
    <location>
        <begin position="444"/>
        <end position="564"/>
    </location>
</feature>
<dbReference type="Pfam" id="PF13640">
    <property type="entry name" value="2OG-FeII_Oxy_3"/>
    <property type="match status" value="1"/>
</dbReference>
<dbReference type="PANTHER" id="PTHR11638:SF18">
    <property type="entry name" value="HEAT SHOCK PROTEIN 104"/>
    <property type="match status" value="1"/>
</dbReference>
<dbReference type="InterPro" id="IPR019734">
    <property type="entry name" value="TPR_rpt"/>
</dbReference>
<dbReference type="EMBL" id="CAJNJA010043468">
    <property type="protein sequence ID" value="CAE7793903.1"/>
    <property type="molecule type" value="Genomic_DNA"/>
</dbReference>
<evidence type="ECO:0000256" key="10">
    <source>
        <dbReference type="PROSITE-ProRule" id="PRU00339"/>
    </source>
</evidence>
<dbReference type="AlphaFoldDB" id="A0A812YSI8"/>
<dbReference type="PROSITE" id="PS51471">
    <property type="entry name" value="FE2OG_OXY"/>
    <property type="match status" value="1"/>
</dbReference>
<evidence type="ECO:0000256" key="9">
    <source>
        <dbReference type="ARBA" id="ARBA00023180"/>
    </source>
</evidence>
<dbReference type="PANTHER" id="PTHR11638">
    <property type="entry name" value="ATP-DEPENDENT CLP PROTEASE"/>
    <property type="match status" value="1"/>
</dbReference>
<evidence type="ECO:0000256" key="4">
    <source>
        <dbReference type="ARBA" id="ARBA00022824"/>
    </source>
</evidence>
<keyword evidence="13" id="KW-1185">Reference proteome</keyword>
<keyword evidence="10" id="KW-0802">TPR repeat</keyword>
<dbReference type="Pfam" id="PF14559">
    <property type="entry name" value="TPR_19"/>
    <property type="match status" value="1"/>
</dbReference>
<dbReference type="InterPro" id="IPR005123">
    <property type="entry name" value="Oxoglu/Fe-dep_dioxygenase_dom"/>
</dbReference>
<dbReference type="Gene3D" id="3.40.50.300">
    <property type="entry name" value="P-loop containing nucleotide triphosphate hydrolases"/>
    <property type="match status" value="1"/>
</dbReference>
<keyword evidence="4" id="KW-0256">Endoplasmic reticulum</keyword>
<evidence type="ECO:0000259" key="11">
    <source>
        <dbReference type="PROSITE" id="PS51471"/>
    </source>
</evidence>
<dbReference type="PRINTS" id="PR00300">
    <property type="entry name" value="CLPPROTEASEA"/>
</dbReference>
<dbReference type="GO" id="GO:0005737">
    <property type="term" value="C:cytoplasm"/>
    <property type="evidence" value="ECO:0007669"/>
    <property type="project" value="TreeGrafter"/>
</dbReference>
<dbReference type="SMART" id="SM00028">
    <property type="entry name" value="TPR"/>
    <property type="match status" value="3"/>
</dbReference>
<dbReference type="GO" id="GO:0016887">
    <property type="term" value="F:ATP hydrolysis activity"/>
    <property type="evidence" value="ECO:0007669"/>
    <property type="project" value="InterPro"/>
</dbReference>
<dbReference type="FunFam" id="1.10.8.60:FF:000017">
    <property type="entry name" value="ATP-dependent chaperone ClpB"/>
    <property type="match status" value="1"/>
</dbReference>
<evidence type="ECO:0000256" key="5">
    <source>
        <dbReference type="ARBA" id="ARBA00022840"/>
    </source>
</evidence>
<dbReference type="Proteomes" id="UP000601435">
    <property type="component" value="Unassembled WGS sequence"/>
</dbReference>
<keyword evidence="2" id="KW-0479">Metal-binding</keyword>
<evidence type="ECO:0000256" key="7">
    <source>
        <dbReference type="ARBA" id="ARBA00023002"/>
    </source>
</evidence>
<evidence type="ECO:0000256" key="2">
    <source>
        <dbReference type="ARBA" id="ARBA00022723"/>
    </source>
</evidence>
<feature type="repeat" description="TPR" evidence="10">
    <location>
        <begin position="305"/>
        <end position="338"/>
    </location>
</feature>
<keyword evidence="9" id="KW-0325">Glycoprotein</keyword>
<comment type="caution">
    <text evidence="12">The sequence shown here is derived from an EMBL/GenBank/DDBJ whole genome shotgun (WGS) entry which is preliminary data.</text>
</comment>
<dbReference type="InterPro" id="IPR003959">
    <property type="entry name" value="ATPase_AAA_core"/>
</dbReference>
<evidence type="ECO:0000313" key="12">
    <source>
        <dbReference type="EMBL" id="CAE7793903.1"/>
    </source>
</evidence>
<keyword evidence="6" id="KW-0223">Dioxygenase</keyword>
<dbReference type="InterPro" id="IPR019489">
    <property type="entry name" value="Clp_ATPase_C"/>
</dbReference>
<comment type="cofactor">
    <cofactor evidence="1">
        <name>L-ascorbate</name>
        <dbReference type="ChEBI" id="CHEBI:38290"/>
    </cofactor>
</comment>
<dbReference type="Gene3D" id="2.60.120.620">
    <property type="entry name" value="q2cbj1_9rhob like domain"/>
    <property type="match status" value="1"/>
</dbReference>
<dbReference type="InterPro" id="IPR006620">
    <property type="entry name" value="Pro_4_hyd_alph"/>
</dbReference>
<dbReference type="PROSITE" id="PS50005">
    <property type="entry name" value="TPR"/>
    <property type="match status" value="2"/>
</dbReference>
<organism evidence="12 13">
    <name type="scientific">Symbiodinium necroappetens</name>
    <dbReference type="NCBI Taxonomy" id="1628268"/>
    <lineage>
        <taxon>Eukaryota</taxon>
        <taxon>Sar</taxon>
        <taxon>Alveolata</taxon>
        <taxon>Dinophyceae</taxon>
        <taxon>Suessiales</taxon>
        <taxon>Symbiodiniaceae</taxon>
        <taxon>Symbiodinium</taxon>
    </lineage>
</organism>
<evidence type="ECO:0000256" key="8">
    <source>
        <dbReference type="ARBA" id="ARBA00023004"/>
    </source>
</evidence>
<keyword evidence="8" id="KW-0408">Iron</keyword>
<dbReference type="Pfam" id="PF07724">
    <property type="entry name" value="AAA_2"/>
    <property type="match status" value="1"/>
</dbReference>
<gene>
    <name evidence="12" type="primary">clpB</name>
    <name evidence="12" type="ORF">SNEC2469_LOCUS23349</name>
</gene>
<dbReference type="SUPFAM" id="SSF52540">
    <property type="entry name" value="P-loop containing nucleoside triphosphate hydrolases"/>
    <property type="match status" value="1"/>
</dbReference>
<dbReference type="Gene3D" id="1.10.8.60">
    <property type="match status" value="1"/>
</dbReference>
<dbReference type="GO" id="GO:0005506">
    <property type="term" value="F:iron ion binding"/>
    <property type="evidence" value="ECO:0007669"/>
    <property type="project" value="InterPro"/>
</dbReference>
<dbReference type="GO" id="GO:0034605">
    <property type="term" value="P:cellular response to heat"/>
    <property type="evidence" value="ECO:0007669"/>
    <property type="project" value="TreeGrafter"/>
</dbReference>
<evidence type="ECO:0000313" key="13">
    <source>
        <dbReference type="Proteomes" id="UP000601435"/>
    </source>
</evidence>